<accession>A0A4R1QV35</accession>
<dbReference type="EMBL" id="SLUM01000013">
    <property type="protein sequence ID" value="TCL56425.1"/>
    <property type="molecule type" value="Genomic_DNA"/>
</dbReference>
<evidence type="ECO:0000313" key="2">
    <source>
        <dbReference type="Proteomes" id="UP000295184"/>
    </source>
</evidence>
<dbReference type="Proteomes" id="UP000295184">
    <property type="component" value="Unassembled WGS sequence"/>
</dbReference>
<evidence type="ECO:0000313" key="1">
    <source>
        <dbReference type="EMBL" id="TCL56425.1"/>
    </source>
</evidence>
<dbReference type="AlphaFoldDB" id="A0A4R1QV35"/>
<sequence>MKVRKRLPENGFRDVRNLTLGREVLVYRFTPCYRDDWRPRIPDKGVLEDVDPKGRWALVRFTVTGGSYLECFFPSEILKIG</sequence>
<proteinExistence type="predicted"/>
<dbReference type="OrthoDB" id="1850978at2"/>
<reference evidence="1 2" key="1">
    <citation type="submission" date="2019-03" db="EMBL/GenBank/DDBJ databases">
        <title>Genomic Encyclopedia of Type Strains, Phase IV (KMG-IV): sequencing the most valuable type-strain genomes for metagenomic binning, comparative biology and taxonomic classification.</title>
        <authorList>
            <person name="Goeker M."/>
        </authorList>
    </citation>
    <scope>NUCLEOTIDE SEQUENCE [LARGE SCALE GENOMIC DNA]</scope>
    <source>
        <strain evidence="1 2">DSM 100451</strain>
    </source>
</reference>
<dbReference type="STRING" id="1650663.GCA_001486665_02610"/>
<protein>
    <submittedName>
        <fullName evidence="1">Uncharacterized protein</fullName>
    </submittedName>
</protein>
<name>A0A4R1QV35_9FIRM</name>
<gene>
    <name evidence="1" type="ORF">EDD77_11391</name>
</gene>
<organism evidence="1 2">
    <name type="scientific">Allofournierella massiliensis</name>
    <dbReference type="NCBI Taxonomy" id="1650663"/>
    <lineage>
        <taxon>Bacteria</taxon>
        <taxon>Bacillati</taxon>
        <taxon>Bacillota</taxon>
        <taxon>Clostridia</taxon>
        <taxon>Eubacteriales</taxon>
        <taxon>Oscillospiraceae</taxon>
        <taxon>Allofournierella</taxon>
    </lineage>
</organism>
<dbReference type="RefSeq" id="WP_132587372.1">
    <property type="nucleotide sequence ID" value="NZ_CABKVM010000018.1"/>
</dbReference>
<comment type="caution">
    <text evidence="1">The sequence shown here is derived from an EMBL/GenBank/DDBJ whole genome shotgun (WGS) entry which is preliminary data.</text>
</comment>